<dbReference type="InterPro" id="IPR036568">
    <property type="entry name" value="GGCT-like_sf"/>
</dbReference>
<dbReference type="EC" id="4.3.2.6" evidence="2"/>
<evidence type="ECO:0000259" key="1">
    <source>
        <dbReference type="Pfam" id="PF06094"/>
    </source>
</evidence>
<dbReference type="RefSeq" id="WP_145345335.1">
    <property type="nucleotide sequence ID" value="NZ_CP036261.1"/>
</dbReference>
<dbReference type="Pfam" id="PF06094">
    <property type="entry name" value="GGACT"/>
    <property type="match status" value="1"/>
</dbReference>
<dbReference type="GO" id="GO:0016740">
    <property type="term" value="F:transferase activity"/>
    <property type="evidence" value="ECO:0007669"/>
    <property type="project" value="UniProtKB-KW"/>
</dbReference>
<evidence type="ECO:0000313" key="3">
    <source>
        <dbReference type="Proteomes" id="UP000319557"/>
    </source>
</evidence>
<dbReference type="Proteomes" id="UP000319557">
    <property type="component" value="Chromosome"/>
</dbReference>
<organism evidence="2 3">
    <name type="scientific">Rosistilla ulvae</name>
    <dbReference type="NCBI Taxonomy" id="1930277"/>
    <lineage>
        <taxon>Bacteria</taxon>
        <taxon>Pseudomonadati</taxon>
        <taxon>Planctomycetota</taxon>
        <taxon>Planctomycetia</taxon>
        <taxon>Pirellulales</taxon>
        <taxon>Pirellulaceae</taxon>
        <taxon>Rosistilla</taxon>
    </lineage>
</organism>
<sequence length="140" mass="15480">MDGATSFFVYGTLKRGECRERMWPHAPVEIQPAFAWGFLYDLGPYPAMTPGDDWIAGEIWTIASPHVAETLVVLDEIEGYDVASDNNLYDRVQIDWHRAPGDSSAGGTALTYHYARTDRLLAGQRIIGTQGEPAHWPSAG</sequence>
<dbReference type="GO" id="GO:0016829">
    <property type="term" value="F:lyase activity"/>
    <property type="evidence" value="ECO:0007669"/>
    <property type="project" value="UniProtKB-KW"/>
</dbReference>
<dbReference type="InterPro" id="IPR013024">
    <property type="entry name" value="GGCT-like"/>
</dbReference>
<name>A0A517M036_9BACT</name>
<protein>
    <submittedName>
        <fullName evidence="2">Gamma-L-glutamyl-butirosin B gamma-glutamyl cyclotransferase</fullName>
        <ecNumber evidence="2">4.3.2.6</ecNumber>
    </submittedName>
</protein>
<accession>A0A517M036</accession>
<dbReference type="EMBL" id="CP036261">
    <property type="protein sequence ID" value="QDS88236.1"/>
    <property type="molecule type" value="Genomic_DNA"/>
</dbReference>
<dbReference type="OrthoDB" id="8538589at2"/>
<dbReference type="AlphaFoldDB" id="A0A517M036"/>
<dbReference type="InterPro" id="IPR009288">
    <property type="entry name" value="AIG2-like_dom"/>
</dbReference>
<gene>
    <name evidence="2" type="primary">btrG</name>
    <name evidence="2" type="ORF">EC9_24240</name>
</gene>
<proteinExistence type="predicted"/>
<feature type="domain" description="Gamma-glutamylcyclotransferase AIG2-like" evidence="1">
    <location>
        <begin position="7"/>
        <end position="116"/>
    </location>
</feature>
<dbReference type="Gene3D" id="3.10.490.10">
    <property type="entry name" value="Gamma-glutamyl cyclotransferase-like"/>
    <property type="match status" value="1"/>
</dbReference>
<dbReference type="KEGG" id="ruv:EC9_24240"/>
<keyword evidence="2" id="KW-0456">Lyase</keyword>
<keyword evidence="2" id="KW-0808">Transferase</keyword>
<reference evidence="2 3" key="1">
    <citation type="submission" date="2019-02" db="EMBL/GenBank/DDBJ databases">
        <title>Deep-cultivation of Planctomycetes and their phenomic and genomic characterization uncovers novel biology.</title>
        <authorList>
            <person name="Wiegand S."/>
            <person name="Jogler M."/>
            <person name="Boedeker C."/>
            <person name="Pinto D."/>
            <person name="Vollmers J."/>
            <person name="Rivas-Marin E."/>
            <person name="Kohn T."/>
            <person name="Peeters S.H."/>
            <person name="Heuer A."/>
            <person name="Rast P."/>
            <person name="Oberbeckmann S."/>
            <person name="Bunk B."/>
            <person name="Jeske O."/>
            <person name="Meyerdierks A."/>
            <person name="Storesund J.E."/>
            <person name="Kallscheuer N."/>
            <person name="Luecker S."/>
            <person name="Lage O.M."/>
            <person name="Pohl T."/>
            <person name="Merkel B.J."/>
            <person name="Hornburger P."/>
            <person name="Mueller R.-W."/>
            <person name="Bruemmer F."/>
            <person name="Labrenz M."/>
            <person name="Spormann A.M."/>
            <person name="Op den Camp H."/>
            <person name="Overmann J."/>
            <person name="Amann R."/>
            <person name="Jetten M.S.M."/>
            <person name="Mascher T."/>
            <person name="Medema M.H."/>
            <person name="Devos D.P."/>
            <person name="Kaster A.-K."/>
            <person name="Ovreas L."/>
            <person name="Rohde M."/>
            <person name="Galperin M.Y."/>
            <person name="Jogler C."/>
        </authorList>
    </citation>
    <scope>NUCLEOTIDE SEQUENCE [LARGE SCALE GENOMIC DNA]</scope>
    <source>
        <strain evidence="2 3">EC9</strain>
    </source>
</reference>
<evidence type="ECO:0000313" key="2">
    <source>
        <dbReference type="EMBL" id="QDS88236.1"/>
    </source>
</evidence>
<dbReference type="CDD" id="cd06661">
    <property type="entry name" value="GGCT_like"/>
    <property type="match status" value="1"/>
</dbReference>
<keyword evidence="3" id="KW-1185">Reference proteome</keyword>
<dbReference type="SUPFAM" id="SSF110857">
    <property type="entry name" value="Gamma-glutamyl cyclotransferase-like"/>
    <property type="match status" value="1"/>
</dbReference>